<organism evidence="2 3">
    <name type="scientific">Hypocrea jecorina (strain ATCC 56765 / BCRC 32924 / NRRL 11460 / Rut C-30)</name>
    <name type="common">Trichoderma reesei</name>
    <dbReference type="NCBI Taxonomy" id="1344414"/>
    <lineage>
        <taxon>Eukaryota</taxon>
        <taxon>Fungi</taxon>
        <taxon>Dikarya</taxon>
        <taxon>Ascomycota</taxon>
        <taxon>Pezizomycotina</taxon>
        <taxon>Sordariomycetes</taxon>
        <taxon>Hypocreomycetidae</taxon>
        <taxon>Hypocreales</taxon>
        <taxon>Hypocreaceae</taxon>
        <taxon>Trichoderma</taxon>
    </lineage>
</organism>
<feature type="chain" id="PRO_5001534097" description="Secreted protein" evidence="1">
    <location>
        <begin position="27"/>
        <end position="74"/>
    </location>
</feature>
<dbReference type="AlphaFoldDB" id="A0A024S7R5"/>
<proteinExistence type="predicted"/>
<evidence type="ECO:0000313" key="3">
    <source>
        <dbReference type="Proteomes" id="UP000024376"/>
    </source>
</evidence>
<accession>A0A024S7R5</accession>
<gene>
    <name evidence="2" type="ORF">M419DRAFT_131662</name>
</gene>
<dbReference type="EMBL" id="KI911152">
    <property type="protein sequence ID" value="ETS00526.1"/>
    <property type="molecule type" value="Genomic_DNA"/>
</dbReference>
<dbReference type="KEGG" id="trr:M419DRAFT_131662"/>
<sequence length="74" mass="8366">MTAVRRRSTRLLPCICIFFLTQPVSSPSFKRTAVGWDSTSLRLISLGTAFLSRISSDALRVWKRASRLSIPLIR</sequence>
<name>A0A024S7R5_HYPJR</name>
<evidence type="ECO:0000256" key="1">
    <source>
        <dbReference type="SAM" id="SignalP"/>
    </source>
</evidence>
<evidence type="ECO:0008006" key="4">
    <source>
        <dbReference type="Google" id="ProtNLM"/>
    </source>
</evidence>
<dbReference type="HOGENOM" id="CLU_2689574_0_0_1"/>
<reference evidence="3" key="1">
    <citation type="journal article" date="2013" name="Ind. Biotechnol.">
        <title>Comparative genomics analysis of Trichoderma reesei strains.</title>
        <authorList>
            <person name="Koike H."/>
            <person name="Aerts A."/>
            <person name="LaButti K."/>
            <person name="Grigoriev I.V."/>
            <person name="Baker S.E."/>
        </authorList>
    </citation>
    <scope>NUCLEOTIDE SEQUENCE [LARGE SCALE GENOMIC DNA]</scope>
    <source>
        <strain evidence="3">ATCC 56765 / BCRC 32924 / NRRL 11460 / Rut C-30</strain>
    </source>
</reference>
<dbReference type="Proteomes" id="UP000024376">
    <property type="component" value="Unassembled WGS sequence"/>
</dbReference>
<evidence type="ECO:0000313" key="2">
    <source>
        <dbReference type="EMBL" id="ETS00526.1"/>
    </source>
</evidence>
<protein>
    <recommendedName>
        <fullName evidence="4">Secreted protein</fullName>
    </recommendedName>
</protein>
<feature type="signal peptide" evidence="1">
    <location>
        <begin position="1"/>
        <end position="26"/>
    </location>
</feature>
<keyword evidence="1" id="KW-0732">Signal</keyword>